<organism evidence="2 3">
    <name type="scientific">Paraburkholderia phenazinium</name>
    <dbReference type="NCBI Taxonomy" id="60549"/>
    <lineage>
        <taxon>Bacteria</taxon>
        <taxon>Pseudomonadati</taxon>
        <taxon>Pseudomonadota</taxon>
        <taxon>Betaproteobacteria</taxon>
        <taxon>Burkholderiales</taxon>
        <taxon>Burkholderiaceae</taxon>
        <taxon>Paraburkholderia</taxon>
    </lineage>
</organism>
<reference evidence="2 3" key="1">
    <citation type="submission" date="2016-11" db="EMBL/GenBank/DDBJ databases">
        <authorList>
            <person name="Jaros S."/>
            <person name="Januszkiewicz K."/>
            <person name="Wedrychowicz H."/>
        </authorList>
    </citation>
    <scope>NUCLEOTIDE SEQUENCE [LARGE SCALE GENOMIC DNA]</scope>
    <source>
        <strain evidence="2 3">GAS95</strain>
    </source>
</reference>
<protein>
    <submittedName>
        <fullName evidence="2">Restriction endonuclease</fullName>
    </submittedName>
</protein>
<feature type="domain" description="Restriction endonuclease type IV Mrr" evidence="1">
    <location>
        <begin position="43"/>
        <end position="121"/>
    </location>
</feature>
<accession>A0A1N6I974</accession>
<proteinExistence type="predicted"/>
<dbReference type="SUPFAM" id="SSF52980">
    <property type="entry name" value="Restriction endonuclease-like"/>
    <property type="match status" value="1"/>
</dbReference>
<dbReference type="GO" id="GO:0009307">
    <property type="term" value="P:DNA restriction-modification system"/>
    <property type="evidence" value="ECO:0007669"/>
    <property type="project" value="InterPro"/>
</dbReference>
<dbReference type="GO" id="GO:0004519">
    <property type="term" value="F:endonuclease activity"/>
    <property type="evidence" value="ECO:0007669"/>
    <property type="project" value="UniProtKB-KW"/>
</dbReference>
<dbReference type="InterPro" id="IPR011335">
    <property type="entry name" value="Restrct_endonuc-II-like"/>
</dbReference>
<dbReference type="Proteomes" id="UP000185151">
    <property type="component" value="Unassembled WGS sequence"/>
</dbReference>
<evidence type="ECO:0000313" key="2">
    <source>
        <dbReference type="EMBL" id="SIO28515.1"/>
    </source>
</evidence>
<evidence type="ECO:0000259" key="1">
    <source>
        <dbReference type="Pfam" id="PF04471"/>
    </source>
</evidence>
<dbReference type="GO" id="GO:0003677">
    <property type="term" value="F:DNA binding"/>
    <property type="evidence" value="ECO:0007669"/>
    <property type="project" value="InterPro"/>
</dbReference>
<keyword evidence="2" id="KW-0255">Endonuclease</keyword>
<dbReference type="EMBL" id="FSRU01000001">
    <property type="protein sequence ID" value="SIO28515.1"/>
    <property type="molecule type" value="Genomic_DNA"/>
</dbReference>
<dbReference type="InterPro" id="IPR011856">
    <property type="entry name" value="tRNA_endonuc-like_dom_sf"/>
</dbReference>
<dbReference type="Gene3D" id="3.40.1350.10">
    <property type="match status" value="1"/>
</dbReference>
<name>A0A1N6I974_9BURK</name>
<dbReference type="Pfam" id="PF04471">
    <property type="entry name" value="Mrr_cat"/>
    <property type="match status" value="1"/>
</dbReference>
<keyword evidence="2" id="KW-0378">Hydrolase</keyword>
<keyword evidence="2" id="KW-0540">Nuclease</keyword>
<evidence type="ECO:0000313" key="3">
    <source>
        <dbReference type="Proteomes" id="UP000185151"/>
    </source>
</evidence>
<keyword evidence="3" id="KW-1185">Reference proteome</keyword>
<sequence length="230" mass="26330">MSEIMDWRLYERILTCFEIEASGLDVSVTPNAKIIGSISGVARQIDVLVDARWEEGVQRRIIFDAKLRKRKVDVKDVESFEGMMRDVQASRGVLVCSSGYTEAALARAQQSIEIRIVTADEAEELDFSMIDPCPYCRHKKRKTKGFVFWDGQLPLPVSWSWAIVFTGKCDVCHSFAFWCWDCGSKVVVPDEETYECGCEHTWFVEKNDDEAVFVIRMADGEVPLDRRPLR</sequence>
<dbReference type="AlphaFoldDB" id="A0A1N6I974"/>
<dbReference type="InterPro" id="IPR007560">
    <property type="entry name" value="Restrct_endonuc_IV_Mrr"/>
</dbReference>
<gene>
    <name evidence="2" type="ORF">SAMN05444165_1942</name>
</gene>
<dbReference type="RefSeq" id="WP_171991623.1">
    <property type="nucleotide sequence ID" value="NZ_FSRU01000001.1"/>
</dbReference>